<keyword evidence="3" id="KW-1185">Reference proteome</keyword>
<comment type="caution">
    <text evidence="2">The sequence shown here is derived from an EMBL/GenBank/DDBJ whole genome shotgun (WGS) entry which is preliminary data.</text>
</comment>
<evidence type="ECO:0000313" key="2">
    <source>
        <dbReference type="EMBL" id="GEO96143.1"/>
    </source>
</evidence>
<feature type="region of interest" description="Disordered" evidence="1">
    <location>
        <begin position="1"/>
        <end position="72"/>
    </location>
</feature>
<proteinExistence type="predicted"/>
<sequence length="152" mass="15674">MIDTAPPPGHHGPVRRWPADRRPAWADTGRAGIDAPHRHPVPGSADPRAARSTSPAPMGSRRAASSSGSPVAAVALAGPATPGVPVVLGVPVVPARTEAAVTRSAAARSPRTPAARPPVLPAQAPQHPSAEGRPSRARRQNPFREGMEEHEA</sequence>
<name>A0A512IEK9_9MICC</name>
<dbReference type="AlphaFoldDB" id="A0A512IEK9"/>
<feature type="region of interest" description="Disordered" evidence="1">
    <location>
        <begin position="97"/>
        <end position="152"/>
    </location>
</feature>
<feature type="compositionally biased region" description="Low complexity" evidence="1">
    <location>
        <begin position="54"/>
        <end position="72"/>
    </location>
</feature>
<reference evidence="2 3" key="1">
    <citation type="submission" date="2019-07" db="EMBL/GenBank/DDBJ databases">
        <title>Whole genome shotgun sequence of Kocuria turfanensis NBRC 107627.</title>
        <authorList>
            <person name="Hosoyama A."/>
            <person name="Uohara A."/>
            <person name="Ohji S."/>
            <person name="Ichikawa N."/>
        </authorList>
    </citation>
    <scope>NUCLEOTIDE SEQUENCE [LARGE SCALE GENOMIC DNA]</scope>
    <source>
        <strain evidence="2 3">NBRC 107627</strain>
    </source>
</reference>
<protein>
    <submittedName>
        <fullName evidence="2">Uncharacterized protein</fullName>
    </submittedName>
</protein>
<feature type="compositionally biased region" description="Low complexity" evidence="1">
    <location>
        <begin position="97"/>
        <end position="114"/>
    </location>
</feature>
<dbReference type="STRING" id="388357.GCA_001580365_02632"/>
<feature type="compositionally biased region" description="Pro residues" evidence="1">
    <location>
        <begin position="1"/>
        <end position="10"/>
    </location>
</feature>
<dbReference type="EMBL" id="BJZS01000072">
    <property type="protein sequence ID" value="GEO96143.1"/>
    <property type="molecule type" value="Genomic_DNA"/>
</dbReference>
<dbReference type="Proteomes" id="UP000321103">
    <property type="component" value="Unassembled WGS sequence"/>
</dbReference>
<organism evidence="2 3">
    <name type="scientific">Kocuria turfanensis</name>
    <dbReference type="NCBI Taxonomy" id="388357"/>
    <lineage>
        <taxon>Bacteria</taxon>
        <taxon>Bacillati</taxon>
        <taxon>Actinomycetota</taxon>
        <taxon>Actinomycetes</taxon>
        <taxon>Micrococcales</taxon>
        <taxon>Micrococcaceae</taxon>
        <taxon>Kocuria</taxon>
    </lineage>
</organism>
<accession>A0A512IEK9</accession>
<gene>
    <name evidence="2" type="ORF">KTU01_22660</name>
</gene>
<evidence type="ECO:0000256" key="1">
    <source>
        <dbReference type="SAM" id="MobiDB-lite"/>
    </source>
</evidence>
<evidence type="ECO:0000313" key="3">
    <source>
        <dbReference type="Proteomes" id="UP000321103"/>
    </source>
</evidence>